<sequence length="300" mass="33104">MSRAGGGSVRRHREVRGWLFVAPYLAYVATFFLFPMVWSLLLAWTDWNLISPVKQWVGLENFIKAVQSPQVHAAFVNTYRLMAVFVPVALAWSLGLALLLDRMPRGSAFFSVGYFLPYLASGVAVALVVRGIVAYNSPVNAALRQRLDLDIAWLQDPILALVIIALLIAWKFSGYFGLILLAGLRGISRDLYDAAALDGATGWKRFRFVTLPMLYPAVSSVLILAIALTFGVFTEPYILTKGGPDLATHTWHLEIYNQAFTSFRAGFASAVAVLSALATFATIGLVRLALQRWGNRYDPA</sequence>
<feature type="transmembrane region" description="Helical" evidence="7">
    <location>
        <begin position="21"/>
        <end position="44"/>
    </location>
</feature>
<gene>
    <name evidence="9" type="ORF">Q5761_07880</name>
</gene>
<dbReference type="PANTHER" id="PTHR30193">
    <property type="entry name" value="ABC TRANSPORTER PERMEASE PROTEIN"/>
    <property type="match status" value="1"/>
</dbReference>
<evidence type="ECO:0000256" key="7">
    <source>
        <dbReference type="RuleBase" id="RU363032"/>
    </source>
</evidence>
<evidence type="ECO:0000256" key="1">
    <source>
        <dbReference type="ARBA" id="ARBA00004651"/>
    </source>
</evidence>
<organism evidence="9 10">
    <name type="scientific">Thermaerobacter composti</name>
    <dbReference type="NCBI Taxonomy" id="554949"/>
    <lineage>
        <taxon>Bacteria</taxon>
        <taxon>Bacillati</taxon>
        <taxon>Bacillota</taxon>
        <taxon>Clostridia</taxon>
        <taxon>Eubacteriales</taxon>
        <taxon>Clostridiales Family XVII. Incertae Sedis</taxon>
        <taxon>Thermaerobacter</taxon>
    </lineage>
</organism>
<dbReference type="Gene3D" id="1.10.3720.10">
    <property type="entry name" value="MetI-like"/>
    <property type="match status" value="1"/>
</dbReference>
<feature type="transmembrane region" description="Helical" evidence="7">
    <location>
        <begin position="267"/>
        <end position="290"/>
    </location>
</feature>
<evidence type="ECO:0000256" key="4">
    <source>
        <dbReference type="ARBA" id="ARBA00022692"/>
    </source>
</evidence>
<keyword evidence="4 7" id="KW-0812">Transmembrane</keyword>
<name>A0ABZ0QMM3_9FIRM</name>
<evidence type="ECO:0000256" key="5">
    <source>
        <dbReference type="ARBA" id="ARBA00022989"/>
    </source>
</evidence>
<dbReference type="SUPFAM" id="SSF160964">
    <property type="entry name" value="MalF N-terminal region-like"/>
    <property type="match status" value="1"/>
</dbReference>
<dbReference type="PANTHER" id="PTHR30193:SF37">
    <property type="entry name" value="INNER MEMBRANE ABC TRANSPORTER PERMEASE PROTEIN YCJO"/>
    <property type="match status" value="1"/>
</dbReference>
<dbReference type="Pfam" id="PF00528">
    <property type="entry name" value="BPD_transp_1"/>
    <property type="match status" value="1"/>
</dbReference>
<feature type="transmembrane region" description="Helical" evidence="7">
    <location>
        <begin position="112"/>
        <end position="137"/>
    </location>
</feature>
<evidence type="ECO:0000313" key="9">
    <source>
        <dbReference type="EMBL" id="WPD18293.1"/>
    </source>
</evidence>
<dbReference type="EMBL" id="CP132508">
    <property type="protein sequence ID" value="WPD18293.1"/>
    <property type="molecule type" value="Genomic_DNA"/>
</dbReference>
<proteinExistence type="inferred from homology"/>
<dbReference type="InterPro" id="IPR051393">
    <property type="entry name" value="ABC_transporter_permease"/>
</dbReference>
<dbReference type="RefSeq" id="WP_318750144.1">
    <property type="nucleotide sequence ID" value="NZ_CP132508.1"/>
</dbReference>
<evidence type="ECO:0000256" key="3">
    <source>
        <dbReference type="ARBA" id="ARBA00022475"/>
    </source>
</evidence>
<accession>A0ABZ0QMM3</accession>
<keyword evidence="2 7" id="KW-0813">Transport</keyword>
<keyword evidence="10" id="KW-1185">Reference proteome</keyword>
<evidence type="ECO:0000256" key="2">
    <source>
        <dbReference type="ARBA" id="ARBA00022448"/>
    </source>
</evidence>
<feature type="transmembrane region" description="Helical" evidence="7">
    <location>
        <begin position="213"/>
        <end position="233"/>
    </location>
</feature>
<protein>
    <submittedName>
        <fullName evidence="9">Sugar ABC transporter permease</fullName>
    </submittedName>
</protein>
<dbReference type="PROSITE" id="PS50928">
    <property type="entry name" value="ABC_TM1"/>
    <property type="match status" value="1"/>
</dbReference>
<evidence type="ECO:0000259" key="8">
    <source>
        <dbReference type="PROSITE" id="PS50928"/>
    </source>
</evidence>
<dbReference type="Proteomes" id="UP001304683">
    <property type="component" value="Chromosome"/>
</dbReference>
<dbReference type="SUPFAM" id="SSF161098">
    <property type="entry name" value="MetI-like"/>
    <property type="match status" value="1"/>
</dbReference>
<evidence type="ECO:0000313" key="10">
    <source>
        <dbReference type="Proteomes" id="UP001304683"/>
    </source>
</evidence>
<feature type="transmembrane region" description="Helical" evidence="7">
    <location>
        <begin position="157"/>
        <end position="182"/>
    </location>
</feature>
<dbReference type="InterPro" id="IPR035906">
    <property type="entry name" value="MetI-like_sf"/>
</dbReference>
<keyword evidence="3" id="KW-1003">Cell membrane</keyword>
<comment type="subcellular location">
    <subcellularLocation>
        <location evidence="1 7">Cell membrane</location>
        <topology evidence="1 7">Multi-pass membrane protein</topology>
    </subcellularLocation>
</comment>
<reference evidence="9 10" key="1">
    <citation type="submission" date="2023-08" db="EMBL/GenBank/DDBJ databases">
        <title>Genome sequence of Thermaerobacter compostii strain Ins1, a spore-forming filamentous bacterium isolated from a deep geothermal reservoir.</title>
        <authorList>
            <person name="Bregnard D."/>
            <person name="Gonzalez D."/>
            <person name="Junier P."/>
        </authorList>
    </citation>
    <scope>NUCLEOTIDE SEQUENCE [LARGE SCALE GENOMIC DNA]</scope>
    <source>
        <strain evidence="9 10">Ins1</strain>
    </source>
</reference>
<keyword evidence="5 7" id="KW-1133">Transmembrane helix</keyword>
<keyword evidence="6 7" id="KW-0472">Membrane</keyword>
<dbReference type="CDD" id="cd06261">
    <property type="entry name" value="TM_PBP2"/>
    <property type="match status" value="1"/>
</dbReference>
<comment type="similarity">
    <text evidence="7">Belongs to the binding-protein-dependent transport system permease family.</text>
</comment>
<feature type="domain" description="ABC transmembrane type-1" evidence="8">
    <location>
        <begin position="75"/>
        <end position="286"/>
    </location>
</feature>
<evidence type="ECO:0000256" key="6">
    <source>
        <dbReference type="ARBA" id="ARBA00023136"/>
    </source>
</evidence>
<dbReference type="InterPro" id="IPR000515">
    <property type="entry name" value="MetI-like"/>
</dbReference>
<feature type="transmembrane region" description="Helical" evidence="7">
    <location>
        <begin position="79"/>
        <end position="100"/>
    </location>
</feature>